<sequence>MTATYRTLTSPLFDVRVVDRAEQAVAAVADDVTTVLSAKERRAEGVVLGLATGSTMTPLYDELARRHARGEVSFGRSRAVLLDEYRGLEPGHPERFVRWITRHFAERVDLPPEQIEAPPADAEGAELEGACDRFDRRLRALGGVDLQLLGLGRNGHVAFNEPGSPSDSRTRLVRLASSTREANAKSFGELDHVPTSAVTQGLATLREARRLRMLVFGAPKREALARLLALDGFDPQCPASALAGHHDLVIWADAAAVD</sequence>
<reference evidence="3 4" key="1">
    <citation type="submission" date="2019-02" db="EMBL/GenBank/DDBJ databases">
        <title>Deep-cultivation of Planctomycetes and their phenomic and genomic characterization uncovers novel biology.</title>
        <authorList>
            <person name="Wiegand S."/>
            <person name="Jogler M."/>
            <person name="Boedeker C."/>
            <person name="Pinto D."/>
            <person name="Vollmers J."/>
            <person name="Rivas-Marin E."/>
            <person name="Kohn T."/>
            <person name="Peeters S.H."/>
            <person name="Heuer A."/>
            <person name="Rast P."/>
            <person name="Oberbeckmann S."/>
            <person name="Bunk B."/>
            <person name="Jeske O."/>
            <person name="Meyerdierks A."/>
            <person name="Storesund J.E."/>
            <person name="Kallscheuer N."/>
            <person name="Luecker S."/>
            <person name="Lage O.M."/>
            <person name="Pohl T."/>
            <person name="Merkel B.J."/>
            <person name="Hornburger P."/>
            <person name="Mueller R.-W."/>
            <person name="Bruemmer F."/>
            <person name="Labrenz M."/>
            <person name="Spormann A.M."/>
            <person name="Op den Camp H."/>
            <person name="Overmann J."/>
            <person name="Amann R."/>
            <person name="Jetten M.S.M."/>
            <person name="Mascher T."/>
            <person name="Medema M.H."/>
            <person name="Devos D.P."/>
            <person name="Kaster A.-K."/>
            <person name="Ovreas L."/>
            <person name="Rohde M."/>
            <person name="Galperin M.Y."/>
            <person name="Jogler C."/>
        </authorList>
    </citation>
    <scope>NUCLEOTIDE SEQUENCE [LARGE SCALE GENOMIC DNA]</scope>
    <source>
        <strain evidence="3 4">Pla163</strain>
    </source>
</reference>
<dbReference type="GO" id="GO:0005975">
    <property type="term" value="P:carbohydrate metabolic process"/>
    <property type="evidence" value="ECO:0007669"/>
    <property type="project" value="InterPro"/>
</dbReference>
<dbReference type="InterPro" id="IPR006148">
    <property type="entry name" value="Glc/Gal-6P_isomerase"/>
</dbReference>
<dbReference type="GO" id="GO:0019262">
    <property type="term" value="P:N-acetylneuraminate catabolic process"/>
    <property type="evidence" value="ECO:0007669"/>
    <property type="project" value="TreeGrafter"/>
</dbReference>
<dbReference type="PANTHER" id="PTHR11280:SF5">
    <property type="entry name" value="GLUCOSAMINE-6-PHOSPHATE ISOMERASE"/>
    <property type="match status" value="1"/>
</dbReference>
<dbReference type="GO" id="GO:0005737">
    <property type="term" value="C:cytoplasm"/>
    <property type="evidence" value="ECO:0007669"/>
    <property type="project" value="TreeGrafter"/>
</dbReference>
<dbReference type="PROSITE" id="PS01161">
    <property type="entry name" value="GLC_GALNAC_ISOMERASE"/>
    <property type="match status" value="1"/>
</dbReference>
<dbReference type="Proteomes" id="UP000319342">
    <property type="component" value="Chromosome"/>
</dbReference>
<keyword evidence="1 3" id="KW-0378">Hydrolase</keyword>
<dbReference type="InterPro" id="IPR037171">
    <property type="entry name" value="NagB/RpiA_transferase-like"/>
</dbReference>
<evidence type="ECO:0000313" key="4">
    <source>
        <dbReference type="Proteomes" id="UP000319342"/>
    </source>
</evidence>
<evidence type="ECO:0000313" key="3">
    <source>
        <dbReference type="EMBL" id="QDU86520.1"/>
    </source>
</evidence>
<feature type="domain" description="Glucosamine/galactosamine-6-phosphate isomerase" evidence="2">
    <location>
        <begin position="21"/>
        <end position="251"/>
    </location>
</feature>
<dbReference type="Pfam" id="PF01182">
    <property type="entry name" value="Glucosamine_iso"/>
    <property type="match status" value="1"/>
</dbReference>
<dbReference type="Gene3D" id="3.40.50.1360">
    <property type="match status" value="1"/>
</dbReference>
<gene>
    <name evidence="3" type="primary">nagB_2</name>
    <name evidence="3" type="ORF">Pla163_36710</name>
</gene>
<dbReference type="GO" id="GO:0042802">
    <property type="term" value="F:identical protein binding"/>
    <property type="evidence" value="ECO:0007669"/>
    <property type="project" value="TreeGrafter"/>
</dbReference>
<name>A0A518D4X5_9BACT</name>
<proteinExistence type="predicted"/>
<keyword evidence="4" id="KW-1185">Reference proteome</keyword>
<organism evidence="3 4">
    <name type="scientific">Rohdeia mirabilis</name>
    <dbReference type="NCBI Taxonomy" id="2528008"/>
    <lineage>
        <taxon>Bacteria</taxon>
        <taxon>Pseudomonadati</taxon>
        <taxon>Planctomycetota</taxon>
        <taxon>Planctomycetia</taxon>
        <taxon>Planctomycetia incertae sedis</taxon>
        <taxon>Rohdeia</taxon>
    </lineage>
</organism>
<dbReference type="GO" id="GO:0004342">
    <property type="term" value="F:glucosamine-6-phosphate deaminase activity"/>
    <property type="evidence" value="ECO:0007669"/>
    <property type="project" value="UniProtKB-EC"/>
</dbReference>
<dbReference type="InterPro" id="IPR004547">
    <property type="entry name" value="Glucosamine6P_isomerase"/>
</dbReference>
<dbReference type="PANTHER" id="PTHR11280">
    <property type="entry name" value="GLUCOSAMINE-6-PHOSPHATE ISOMERASE"/>
    <property type="match status" value="1"/>
</dbReference>
<protein>
    <submittedName>
        <fullName evidence="3">Glucosamine-6-phosphate deaminase</fullName>
        <ecNumber evidence="3">3.5.99.6</ecNumber>
    </submittedName>
</protein>
<dbReference type="EC" id="3.5.99.6" evidence="3"/>
<accession>A0A518D4X5</accession>
<dbReference type="CDD" id="cd01399">
    <property type="entry name" value="GlcN6P_deaminase"/>
    <property type="match status" value="1"/>
</dbReference>
<dbReference type="GO" id="GO:0006046">
    <property type="term" value="P:N-acetylglucosamine catabolic process"/>
    <property type="evidence" value="ECO:0007669"/>
    <property type="project" value="TreeGrafter"/>
</dbReference>
<dbReference type="EMBL" id="CP036290">
    <property type="protein sequence ID" value="QDU86520.1"/>
    <property type="molecule type" value="Genomic_DNA"/>
</dbReference>
<dbReference type="AlphaFoldDB" id="A0A518D4X5"/>
<dbReference type="SUPFAM" id="SSF100950">
    <property type="entry name" value="NagB/RpiA/CoA transferase-like"/>
    <property type="match status" value="1"/>
</dbReference>
<evidence type="ECO:0000256" key="1">
    <source>
        <dbReference type="ARBA" id="ARBA00022801"/>
    </source>
</evidence>
<dbReference type="GO" id="GO:0006043">
    <property type="term" value="P:glucosamine catabolic process"/>
    <property type="evidence" value="ECO:0007669"/>
    <property type="project" value="TreeGrafter"/>
</dbReference>
<dbReference type="RefSeq" id="WP_419186110.1">
    <property type="nucleotide sequence ID" value="NZ_CP036290.1"/>
</dbReference>
<evidence type="ECO:0000259" key="2">
    <source>
        <dbReference type="Pfam" id="PF01182"/>
    </source>
</evidence>
<dbReference type="InterPro" id="IPR018321">
    <property type="entry name" value="Glucosamine6P_isomerase_CS"/>
</dbReference>